<feature type="compositionally biased region" description="Basic residues" evidence="1">
    <location>
        <begin position="92"/>
        <end position="108"/>
    </location>
</feature>
<protein>
    <submittedName>
        <fullName evidence="2">Uncharacterized protein</fullName>
    </submittedName>
</protein>
<reference evidence="2 3" key="1">
    <citation type="submission" date="2024-10" db="EMBL/GenBank/DDBJ databases">
        <title>Updated reference genomes for cyclostephanoid diatoms.</title>
        <authorList>
            <person name="Roberts W.R."/>
            <person name="Alverson A.J."/>
        </authorList>
    </citation>
    <scope>NUCLEOTIDE SEQUENCE [LARGE SCALE GENOMIC DNA]</scope>
    <source>
        <strain evidence="2 3">AJA228-03</strain>
    </source>
</reference>
<feature type="region of interest" description="Disordered" evidence="1">
    <location>
        <begin position="209"/>
        <end position="302"/>
    </location>
</feature>
<feature type="compositionally biased region" description="Gly residues" evidence="1">
    <location>
        <begin position="252"/>
        <end position="275"/>
    </location>
</feature>
<comment type="caution">
    <text evidence="2">The sequence shown here is derived from an EMBL/GenBank/DDBJ whole genome shotgun (WGS) entry which is preliminary data.</text>
</comment>
<name>A0ABD3SE74_9STRA</name>
<organism evidence="2 3">
    <name type="scientific">Cyclostephanos tholiformis</name>
    <dbReference type="NCBI Taxonomy" id="382380"/>
    <lineage>
        <taxon>Eukaryota</taxon>
        <taxon>Sar</taxon>
        <taxon>Stramenopiles</taxon>
        <taxon>Ochrophyta</taxon>
        <taxon>Bacillariophyta</taxon>
        <taxon>Coscinodiscophyceae</taxon>
        <taxon>Thalassiosirophycidae</taxon>
        <taxon>Stephanodiscales</taxon>
        <taxon>Stephanodiscaceae</taxon>
        <taxon>Cyclostephanos</taxon>
    </lineage>
</organism>
<sequence>MPMGRTPMGRTAGTMGSFFDLDGEVPIKPTAGDCFASFDAVAGVAAFSSGRFASIRPEMPHIKHSNNPHGFWGKVHALHHQDSGGFKSIATGRRRSRLRRDRDKPKRRCSHRLGHERLSHIIHAPPEGCSSCRLCRDLLLLLLWDGGDDNIDDDDDNRVGHRRSQQRQRIPTARLRMAACMATMTATTAVATVVITTVTRATQQSTCNLDMRAKSTATKGRRAGKAPTGGASRTRPFRRRRHHNNDDDNKNEGGGGLETGRGGGTVDGAGGGVDLRGGLYRTRRRRQRPPADPTQDRKISLD</sequence>
<evidence type="ECO:0000313" key="3">
    <source>
        <dbReference type="Proteomes" id="UP001530377"/>
    </source>
</evidence>
<evidence type="ECO:0000313" key="2">
    <source>
        <dbReference type="EMBL" id="KAL3822845.1"/>
    </source>
</evidence>
<accession>A0ABD3SE74</accession>
<proteinExistence type="predicted"/>
<keyword evidence="3" id="KW-1185">Reference proteome</keyword>
<feature type="region of interest" description="Disordered" evidence="1">
    <location>
        <begin position="83"/>
        <end position="108"/>
    </location>
</feature>
<dbReference type="EMBL" id="JALLPB020000053">
    <property type="protein sequence ID" value="KAL3822845.1"/>
    <property type="molecule type" value="Genomic_DNA"/>
</dbReference>
<dbReference type="AlphaFoldDB" id="A0ABD3SE74"/>
<dbReference type="Proteomes" id="UP001530377">
    <property type="component" value="Unassembled WGS sequence"/>
</dbReference>
<evidence type="ECO:0000256" key="1">
    <source>
        <dbReference type="SAM" id="MobiDB-lite"/>
    </source>
</evidence>
<gene>
    <name evidence="2" type="ORF">ACHAXA_011482</name>
</gene>